<dbReference type="EMBL" id="CP062983">
    <property type="protein sequence ID" value="QPC84142.1"/>
    <property type="molecule type" value="Genomic_DNA"/>
</dbReference>
<dbReference type="Proteomes" id="UP000594468">
    <property type="component" value="Chromosome"/>
</dbReference>
<evidence type="ECO:0000313" key="2">
    <source>
        <dbReference type="EMBL" id="QPC84142.1"/>
    </source>
</evidence>
<evidence type="ECO:0000259" key="1">
    <source>
        <dbReference type="SMART" id="SM00460"/>
    </source>
</evidence>
<dbReference type="AlphaFoldDB" id="A0A7S8EBW9"/>
<dbReference type="InterPro" id="IPR002931">
    <property type="entry name" value="Transglutaminase-like"/>
</dbReference>
<sequence length="312" mass="34989">MYYAVSHLTIYKYSAPVTDSVMELRVQPRTDDIQRCVRFNLDVRPKATSSMHRDYLGNIIHNFDVPSAHERLALKAESVVEIGIVPEVPDSMDESAWEALDAATASDRDLYDMLLPGQFTKSTALLEQFAKEIDWRRRGDPLSLVRELTAAIYNAFDYESHVTRVDSPIDVALAARGGVCQDFTHIMLTLTRQLGIPSRYVSGYLFHRDDRSDEDASHAWVECWLPGLGWIGLDPTNNLIVGDRHIRVTVAQDYATAAPSKGVFKGGAETELEVRVMVAKLDTVPVEESTLAPDMILPQFGYATESQQQQQQ</sequence>
<dbReference type="Pfam" id="PF08379">
    <property type="entry name" value="Bact_transglu_N"/>
    <property type="match status" value="1"/>
</dbReference>
<reference evidence="2 3" key="1">
    <citation type="submission" date="2020-02" db="EMBL/GenBank/DDBJ databases">
        <authorList>
            <person name="Zheng R.K."/>
            <person name="Sun C.M."/>
        </authorList>
    </citation>
    <scope>NUCLEOTIDE SEQUENCE [LARGE SCALE GENOMIC DNA]</scope>
    <source>
        <strain evidence="3">rifampicinis</strain>
    </source>
</reference>
<organism evidence="2 3">
    <name type="scientific">Phototrophicus methaneseepsis</name>
    <dbReference type="NCBI Taxonomy" id="2710758"/>
    <lineage>
        <taxon>Bacteria</taxon>
        <taxon>Bacillati</taxon>
        <taxon>Chloroflexota</taxon>
        <taxon>Candidatus Thermofontia</taxon>
        <taxon>Phototrophicales</taxon>
        <taxon>Phototrophicaceae</taxon>
        <taxon>Phototrophicus</taxon>
    </lineage>
</organism>
<dbReference type="InterPro" id="IPR013589">
    <property type="entry name" value="Bac_transglu_N"/>
</dbReference>
<keyword evidence="3" id="KW-1185">Reference proteome</keyword>
<dbReference type="KEGG" id="pmet:G4Y79_07150"/>
<dbReference type="Pfam" id="PF01841">
    <property type="entry name" value="Transglut_core"/>
    <property type="match status" value="1"/>
</dbReference>
<dbReference type="PANTHER" id="PTHR33490:SF6">
    <property type="entry name" value="SLL1049 PROTEIN"/>
    <property type="match status" value="1"/>
</dbReference>
<name>A0A7S8EBW9_9CHLR</name>
<dbReference type="SMART" id="SM00460">
    <property type="entry name" value="TGc"/>
    <property type="match status" value="1"/>
</dbReference>
<dbReference type="SUPFAM" id="SSF54001">
    <property type="entry name" value="Cysteine proteinases"/>
    <property type="match status" value="1"/>
</dbReference>
<dbReference type="PANTHER" id="PTHR33490">
    <property type="entry name" value="BLR5614 PROTEIN-RELATED"/>
    <property type="match status" value="1"/>
</dbReference>
<dbReference type="Gene3D" id="3.10.620.30">
    <property type="match status" value="1"/>
</dbReference>
<dbReference type="InterPro" id="IPR038765">
    <property type="entry name" value="Papain-like_cys_pep_sf"/>
</dbReference>
<proteinExistence type="predicted"/>
<protein>
    <submittedName>
        <fullName evidence="2">Transglutaminase family protein</fullName>
    </submittedName>
</protein>
<feature type="domain" description="Transglutaminase-like" evidence="1">
    <location>
        <begin position="172"/>
        <end position="237"/>
    </location>
</feature>
<evidence type="ECO:0000313" key="3">
    <source>
        <dbReference type="Proteomes" id="UP000594468"/>
    </source>
</evidence>
<dbReference type="RefSeq" id="WP_195172206.1">
    <property type="nucleotide sequence ID" value="NZ_CP062983.1"/>
</dbReference>
<gene>
    <name evidence="2" type="ORF">G4Y79_07150</name>
</gene>
<accession>A0A7S8EBW9</accession>